<dbReference type="Proteomes" id="UP000253370">
    <property type="component" value="Unassembled WGS sequence"/>
</dbReference>
<keyword evidence="5" id="KW-1185">Reference proteome</keyword>
<feature type="region of interest" description="Disordered" evidence="1">
    <location>
        <begin position="169"/>
        <end position="260"/>
    </location>
</feature>
<keyword evidence="2" id="KW-0812">Transmembrane</keyword>
<dbReference type="InterPro" id="IPR036680">
    <property type="entry name" value="SPOR-like_sf"/>
</dbReference>
<dbReference type="Gene3D" id="3.30.70.1070">
    <property type="entry name" value="Sporulation related repeat"/>
    <property type="match status" value="1"/>
</dbReference>
<feature type="compositionally biased region" description="Acidic residues" evidence="1">
    <location>
        <begin position="194"/>
        <end position="205"/>
    </location>
</feature>
<accession>A0A365U6D5</accession>
<sequence length="347" mass="35286">MTDNDTGHGEPATTAAKRPSITQFTQIGAAAVSLALIAGIGVWGYGLVVRDVHGVPVVRAAEGVSRIQPENPGGRPAAHQGLSVNVVAGTGTAAPPPERLVLAPRAVTLTDEDRPQAELAARAAEQAPPASGGEAPSPALLALADQIAGDARPLAPLADAGASEVRVSLGGVPRTPDETGDDRVAPAAASSTDAGEEAAEADPAAESDPSPEAVSIAAAAGVPARSLRPQARPQALRTASLAPGAAAAPSADEAVPEADPASLPAGTRLVQLGAYESADVARREWARLDARFEAYLEGKTRVVQRAQSGGRTFWRLRAMGFEDLADARRFCATLMAEGADCIPVVTR</sequence>
<organism evidence="4 5">
    <name type="scientific">Rhodosalinus halophilus</name>
    <dbReference type="NCBI Taxonomy" id="2259333"/>
    <lineage>
        <taxon>Bacteria</taxon>
        <taxon>Pseudomonadati</taxon>
        <taxon>Pseudomonadota</taxon>
        <taxon>Alphaproteobacteria</taxon>
        <taxon>Rhodobacterales</taxon>
        <taxon>Paracoccaceae</taxon>
        <taxon>Rhodosalinus</taxon>
    </lineage>
</organism>
<feature type="compositionally biased region" description="Basic and acidic residues" evidence="1">
    <location>
        <begin position="175"/>
        <end position="184"/>
    </location>
</feature>
<dbReference type="Pfam" id="PF05036">
    <property type="entry name" value="SPOR"/>
    <property type="match status" value="1"/>
</dbReference>
<proteinExistence type="predicted"/>
<feature type="transmembrane region" description="Helical" evidence="2">
    <location>
        <begin position="27"/>
        <end position="48"/>
    </location>
</feature>
<dbReference type="EMBL" id="QNTQ01000013">
    <property type="protein sequence ID" value="RBI84077.1"/>
    <property type="molecule type" value="Genomic_DNA"/>
</dbReference>
<evidence type="ECO:0000313" key="4">
    <source>
        <dbReference type="EMBL" id="RBI84077.1"/>
    </source>
</evidence>
<keyword evidence="2" id="KW-1133">Transmembrane helix</keyword>
<feature type="region of interest" description="Disordered" evidence="1">
    <location>
        <begin position="118"/>
        <end position="137"/>
    </location>
</feature>
<dbReference type="OrthoDB" id="8479416at2"/>
<reference evidence="4 5" key="1">
    <citation type="submission" date="2018-07" db="EMBL/GenBank/DDBJ databases">
        <title>Rhodosalinus sp. strain E84T genomic sequence and assembly.</title>
        <authorList>
            <person name="Liu Z.-W."/>
            <person name="Lu D.-C."/>
        </authorList>
    </citation>
    <scope>NUCLEOTIDE SEQUENCE [LARGE SCALE GENOMIC DNA]</scope>
    <source>
        <strain evidence="4 5">E84</strain>
    </source>
</reference>
<gene>
    <name evidence="4" type="ORF">DRV85_13805</name>
</gene>
<feature type="compositionally biased region" description="Low complexity" evidence="1">
    <location>
        <begin position="206"/>
        <end position="226"/>
    </location>
</feature>
<evidence type="ECO:0000313" key="5">
    <source>
        <dbReference type="Proteomes" id="UP000253370"/>
    </source>
</evidence>
<dbReference type="SUPFAM" id="SSF110997">
    <property type="entry name" value="Sporulation related repeat"/>
    <property type="match status" value="1"/>
</dbReference>
<protein>
    <submittedName>
        <fullName evidence="4">SPOR domain-containing protein</fullName>
    </submittedName>
</protein>
<dbReference type="GO" id="GO:0042834">
    <property type="term" value="F:peptidoglycan binding"/>
    <property type="evidence" value="ECO:0007669"/>
    <property type="project" value="InterPro"/>
</dbReference>
<dbReference type="PROSITE" id="PS51724">
    <property type="entry name" value="SPOR"/>
    <property type="match status" value="1"/>
</dbReference>
<evidence type="ECO:0000256" key="1">
    <source>
        <dbReference type="SAM" id="MobiDB-lite"/>
    </source>
</evidence>
<keyword evidence="2" id="KW-0472">Membrane</keyword>
<comment type="caution">
    <text evidence="4">The sequence shown here is derived from an EMBL/GenBank/DDBJ whole genome shotgun (WGS) entry which is preliminary data.</text>
</comment>
<name>A0A365U6D5_9RHOB</name>
<dbReference type="InterPro" id="IPR007730">
    <property type="entry name" value="SPOR-like_dom"/>
</dbReference>
<feature type="domain" description="SPOR" evidence="3">
    <location>
        <begin position="262"/>
        <end position="347"/>
    </location>
</feature>
<evidence type="ECO:0000256" key="2">
    <source>
        <dbReference type="SAM" id="Phobius"/>
    </source>
</evidence>
<feature type="compositionally biased region" description="Low complexity" evidence="1">
    <location>
        <begin position="235"/>
        <end position="260"/>
    </location>
</feature>
<dbReference type="AlphaFoldDB" id="A0A365U6D5"/>
<dbReference type="RefSeq" id="WP_113290056.1">
    <property type="nucleotide sequence ID" value="NZ_QNTQ01000013.1"/>
</dbReference>
<evidence type="ECO:0000259" key="3">
    <source>
        <dbReference type="PROSITE" id="PS51724"/>
    </source>
</evidence>